<proteinExistence type="predicted"/>
<keyword evidence="1" id="KW-1133">Transmembrane helix</keyword>
<reference evidence="2" key="1">
    <citation type="submission" date="2018-02" db="EMBL/GenBank/DDBJ databases">
        <title>Rhizophora mucronata_Transcriptome.</title>
        <authorList>
            <person name="Meera S.P."/>
            <person name="Sreeshan A."/>
            <person name="Augustine A."/>
        </authorList>
    </citation>
    <scope>NUCLEOTIDE SEQUENCE</scope>
    <source>
        <tissue evidence="2">Leaf</tissue>
    </source>
</reference>
<feature type="transmembrane region" description="Helical" evidence="1">
    <location>
        <begin position="6"/>
        <end position="30"/>
    </location>
</feature>
<dbReference type="AlphaFoldDB" id="A0A2P2NKQ2"/>
<protein>
    <submittedName>
        <fullName evidence="2">Uncharacterized protein</fullName>
    </submittedName>
</protein>
<dbReference type="PROSITE" id="PS51257">
    <property type="entry name" value="PROKAR_LIPOPROTEIN"/>
    <property type="match status" value="1"/>
</dbReference>
<sequence length="41" mass="4988">MGIDRRHFPVLLIVIGCMNLLSVYVFQVYWKKRQIERSYQS</sequence>
<accession>A0A2P2NKQ2</accession>
<evidence type="ECO:0000313" key="2">
    <source>
        <dbReference type="EMBL" id="MBX42970.1"/>
    </source>
</evidence>
<keyword evidence="1" id="KW-0472">Membrane</keyword>
<name>A0A2P2NKQ2_RHIMU</name>
<organism evidence="2">
    <name type="scientific">Rhizophora mucronata</name>
    <name type="common">Asiatic mangrove</name>
    <dbReference type="NCBI Taxonomy" id="61149"/>
    <lineage>
        <taxon>Eukaryota</taxon>
        <taxon>Viridiplantae</taxon>
        <taxon>Streptophyta</taxon>
        <taxon>Embryophyta</taxon>
        <taxon>Tracheophyta</taxon>
        <taxon>Spermatophyta</taxon>
        <taxon>Magnoliopsida</taxon>
        <taxon>eudicotyledons</taxon>
        <taxon>Gunneridae</taxon>
        <taxon>Pentapetalae</taxon>
        <taxon>rosids</taxon>
        <taxon>fabids</taxon>
        <taxon>Malpighiales</taxon>
        <taxon>Rhizophoraceae</taxon>
        <taxon>Rhizophora</taxon>
    </lineage>
</organism>
<evidence type="ECO:0000256" key="1">
    <source>
        <dbReference type="SAM" id="Phobius"/>
    </source>
</evidence>
<dbReference type="EMBL" id="GGEC01062486">
    <property type="protein sequence ID" value="MBX42970.1"/>
    <property type="molecule type" value="Transcribed_RNA"/>
</dbReference>
<keyword evidence="1" id="KW-0812">Transmembrane</keyword>